<reference evidence="1" key="1">
    <citation type="submission" date="2022-08" db="EMBL/GenBank/DDBJ databases">
        <title>Genome Sequence of Lecanicillium fungicola.</title>
        <authorList>
            <person name="Buettner E."/>
        </authorList>
    </citation>
    <scope>NUCLEOTIDE SEQUENCE</scope>
    <source>
        <strain evidence="1">Babe33</strain>
    </source>
</reference>
<proteinExistence type="predicted"/>
<evidence type="ECO:0000313" key="1">
    <source>
        <dbReference type="EMBL" id="KAJ2976524.1"/>
    </source>
</evidence>
<keyword evidence="2" id="KW-1185">Reference proteome</keyword>
<gene>
    <name evidence="1" type="ORF">NQ176_g4905</name>
</gene>
<dbReference type="Proteomes" id="UP001143910">
    <property type="component" value="Unassembled WGS sequence"/>
</dbReference>
<protein>
    <submittedName>
        <fullName evidence="1">Uncharacterized protein</fullName>
    </submittedName>
</protein>
<comment type="caution">
    <text evidence="1">The sequence shown here is derived from an EMBL/GenBank/DDBJ whole genome shotgun (WGS) entry which is preliminary data.</text>
</comment>
<accession>A0ACC1NDL2</accession>
<organism evidence="1 2">
    <name type="scientific">Zarea fungicola</name>
    <dbReference type="NCBI Taxonomy" id="93591"/>
    <lineage>
        <taxon>Eukaryota</taxon>
        <taxon>Fungi</taxon>
        <taxon>Dikarya</taxon>
        <taxon>Ascomycota</taxon>
        <taxon>Pezizomycotina</taxon>
        <taxon>Sordariomycetes</taxon>
        <taxon>Hypocreomycetidae</taxon>
        <taxon>Hypocreales</taxon>
        <taxon>Cordycipitaceae</taxon>
        <taxon>Zarea</taxon>
    </lineage>
</organism>
<name>A0ACC1NDL2_9HYPO</name>
<sequence length="228" mass="25286">MHEKIMQFPSDELYESKLVAAETVKARLLKELEYEVEDGEDTNEPLIFIDTQGGDFPERGEEGDADNSKKGKSSLHGDSKSNEMEAALVRRHVSKLVKAGVHAEDIAVVTPYNAQLAVLAPLKEQFPGIELGSVDGFQGREKEAVIVSLVRSNADGEVGFLGEKRRLNVAMTRPRRSLTVVGDSETVKRQQQPNAKPKFGTAFTKLAIRQNFDHEKTTRQVSTIFFGK</sequence>
<dbReference type="EMBL" id="JANJQO010000575">
    <property type="protein sequence ID" value="KAJ2976524.1"/>
    <property type="molecule type" value="Genomic_DNA"/>
</dbReference>
<evidence type="ECO:0000313" key="2">
    <source>
        <dbReference type="Proteomes" id="UP001143910"/>
    </source>
</evidence>